<dbReference type="InterPro" id="IPR036196">
    <property type="entry name" value="Ptyr_pPase_sf"/>
</dbReference>
<dbReference type="EMBL" id="BMFA01000005">
    <property type="protein sequence ID" value="GGB47573.1"/>
    <property type="molecule type" value="Genomic_DNA"/>
</dbReference>
<keyword evidence="2" id="KW-1185">Reference proteome</keyword>
<evidence type="ECO:0008006" key="3">
    <source>
        <dbReference type="Google" id="ProtNLM"/>
    </source>
</evidence>
<gene>
    <name evidence="1" type="ORF">GCM10011316_19660</name>
</gene>
<protein>
    <recommendedName>
        <fullName evidence="3">Protein-tyrosine-phosphatase</fullName>
    </recommendedName>
</protein>
<proteinExistence type="predicted"/>
<evidence type="ECO:0000313" key="2">
    <source>
        <dbReference type="Proteomes" id="UP000605148"/>
    </source>
</evidence>
<organism evidence="1 2">
    <name type="scientific">Roseibium aquae</name>
    <dbReference type="NCBI Taxonomy" id="1323746"/>
    <lineage>
        <taxon>Bacteria</taxon>
        <taxon>Pseudomonadati</taxon>
        <taxon>Pseudomonadota</taxon>
        <taxon>Alphaproteobacteria</taxon>
        <taxon>Hyphomicrobiales</taxon>
        <taxon>Stappiaceae</taxon>
        <taxon>Roseibium</taxon>
    </lineage>
</organism>
<dbReference type="Proteomes" id="UP000605148">
    <property type="component" value="Unassembled WGS sequence"/>
</dbReference>
<accession>A0A916TIY5</accession>
<sequence length="148" mass="16040">MPKTTILFVCPDNALLSPLAECYVNQCGGGLVRAFSAGLDPCSAAHPALHGLLESTGLHGRELQPKSLDVFFLPHAPIIDRMILLSGVVPSQIPAHIQSAVDRQDWPIAVEEPGGPNGPRRAYRQIRDSIDRMLGRSVLMARDARRVA</sequence>
<evidence type="ECO:0000313" key="1">
    <source>
        <dbReference type="EMBL" id="GGB47573.1"/>
    </source>
</evidence>
<dbReference type="Gene3D" id="3.40.50.2300">
    <property type="match status" value="1"/>
</dbReference>
<comment type="caution">
    <text evidence="1">The sequence shown here is derived from an EMBL/GenBank/DDBJ whole genome shotgun (WGS) entry which is preliminary data.</text>
</comment>
<name>A0A916TIY5_9HYPH</name>
<dbReference type="SUPFAM" id="SSF52788">
    <property type="entry name" value="Phosphotyrosine protein phosphatases I"/>
    <property type="match status" value="1"/>
</dbReference>
<dbReference type="OrthoDB" id="8445932at2"/>
<reference evidence="1" key="2">
    <citation type="submission" date="2020-09" db="EMBL/GenBank/DDBJ databases">
        <authorList>
            <person name="Sun Q."/>
            <person name="Zhou Y."/>
        </authorList>
    </citation>
    <scope>NUCLEOTIDE SEQUENCE</scope>
    <source>
        <strain evidence="1">CGMCC 1.12426</strain>
    </source>
</reference>
<reference evidence="1" key="1">
    <citation type="journal article" date="2014" name="Int. J. Syst. Evol. Microbiol.">
        <title>Complete genome sequence of Corynebacterium casei LMG S-19264T (=DSM 44701T), isolated from a smear-ripened cheese.</title>
        <authorList>
            <consortium name="US DOE Joint Genome Institute (JGI-PGF)"/>
            <person name="Walter F."/>
            <person name="Albersmeier A."/>
            <person name="Kalinowski J."/>
            <person name="Ruckert C."/>
        </authorList>
    </citation>
    <scope>NUCLEOTIDE SEQUENCE</scope>
    <source>
        <strain evidence="1">CGMCC 1.12426</strain>
    </source>
</reference>
<dbReference type="AlphaFoldDB" id="A0A916TIY5"/>